<feature type="region of interest" description="Disordered" evidence="1">
    <location>
        <begin position="455"/>
        <end position="515"/>
    </location>
</feature>
<dbReference type="InterPro" id="IPR036364">
    <property type="entry name" value="SEA_dom_sf"/>
</dbReference>
<accession>A0A8T2KPZ2</accession>
<dbReference type="EMBL" id="JAICCE010000025">
    <property type="protein sequence ID" value="KAG9259832.1"/>
    <property type="molecule type" value="Genomic_DNA"/>
</dbReference>
<dbReference type="Gene3D" id="3.30.70.960">
    <property type="entry name" value="SEA domain"/>
    <property type="match status" value="1"/>
</dbReference>
<dbReference type="AlphaFoldDB" id="A0A8T2KPZ2"/>
<name>A0A8T2KPZ2_ASTMX</name>
<feature type="region of interest" description="Disordered" evidence="1">
    <location>
        <begin position="65"/>
        <end position="102"/>
    </location>
</feature>
<feature type="compositionally biased region" description="Low complexity" evidence="1">
    <location>
        <begin position="455"/>
        <end position="511"/>
    </location>
</feature>
<sequence>MESGTTAADESTTALTAESTLVSSVEPSTSPTFEQTTDFTTDATMDSGITAADESTTALTAESTIVSSVEPSTSPTFEQTTGLTTDATMESGTTAADESTTALTAESTVVSSEEPSTSPTFEQTRVFATETTMESGTTSTDETTTALKAESTIVSSVEPSTSPTFEQTTVFATETTMESGTTSTHESTTALTADTTTVSSVEPNTSPTFKQTTVSATETTMESETTSTVESTTALTTDSTVVSSVQPSTSPTFEQTTVSATETTMKSGATSTVESTTALTTESTVVSSVETSTSPTFKQTSDFTTETTTGSTMESSTVTSIKPSTKSPTSVAKVASNGGLETTQPNTPTASTEAAVVTKQISFTTSETFNADLLVSTSSTFINRAASVKSEFEPVFKQAFSTFIRLNVLGFKAGSIITNLNLEFSASLPSDNNIVDTVLNAKTSFAITQASVTTAATATPTPETTTTTTTTTTPPPTTTTTSTTTTTTTTTPPPTTTTTPSTTTTATTTPTPTRPPPAVALTIVINQAYEVALSDTNSNQFKVLATIVQAAMDLVYKAQYGALFIMTKVKGFRPGATRATDIETDLELIFNENSTKPLPSSTDVVSTLKEAISNPSSGFNLAVDPAKIVVVSAPQTIPVIFQTNGTFVSALSDSTSTLFGNRSLAIKQELEPFFTVDYPAAFSQLVMTNFSNGGLSLTLIQNHMDLYFGASATLPNSTQIANTLVRAAKNNTLPFMIFTSQITVNGTVISSGEISSKISLFTAAFMVTLSLLLTRYS</sequence>
<protein>
    <submittedName>
        <fullName evidence="3">Mucin-22-like</fullName>
    </submittedName>
</protein>
<evidence type="ECO:0000256" key="1">
    <source>
        <dbReference type="SAM" id="MobiDB-lite"/>
    </source>
</evidence>
<feature type="region of interest" description="Disordered" evidence="1">
    <location>
        <begin position="1"/>
        <end position="44"/>
    </location>
</feature>
<dbReference type="SUPFAM" id="SSF82671">
    <property type="entry name" value="SEA domain"/>
    <property type="match status" value="1"/>
</dbReference>
<feature type="domain" description="SEA" evidence="2">
    <location>
        <begin position="513"/>
        <end position="635"/>
    </location>
</feature>
<feature type="domain" description="SEA" evidence="2">
    <location>
        <begin position="353"/>
        <end position="474"/>
    </location>
</feature>
<feature type="compositionally biased region" description="Polar residues" evidence="1">
    <location>
        <begin position="339"/>
        <end position="351"/>
    </location>
</feature>
<feature type="region of interest" description="Disordered" evidence="1">
    <location>
        <begin position="197"/>
        <end position="351"/>
    </location>
</feature>
<reference evidence="3 4" key="1">
    <citation type="submission" date="2021-07" db="EMBL/GenBank/DDBJ databases">
        <authorList>
            <person name="Imarazene B."/>
            <person name="Zahm M."/>
            <person name="Klopp C."/>
            <person name="Cabau C."/>
            <person name="Beille S."/>
            <person name="Jouanno E."/>
            <person name="Castinel A."/>
            <person name="Lluch J."/>
            <person name="Gil L."/>
            <person name="Kuchtly C."/>
            <person name="Lopez Roques C."/>
            <person name="Donnadieu C."/>
            <person name="Parrinello H."/>
            <person name="Journot L."/>
            <person name="Du K."/>
            <person name="Schartl M."/>
            <person name="Retaux S."/>
            <person name="Guiguen Y."/>
        </authorList>
    </citation>
    <scope>NUCLEOTIDE SEQUENCE [LARGE SCALE GENOMIC DNA]</scope>
    <source>
        <strain evidence="3">Pach_M1</strain>
        <tissue evidence="3">Testis</tissue>
    </source>
</reference>
<feature type="compositionally biased region" description="Polar residues" evidence="1">
    <location>
        <begin position="253"/>
        <end position="269"/>
    </location>
</feature>
<feature type="compositionally biased region" description="Low complexity" evidence="1">
    <location>
        <begin position="212"/>
        <end position="252"/>
    </location>
</feature>
<comment type="caution">
    <text evidence="3">The sequence shown here is derived from an EMBL/GenBank/DDBJ whole genome shotgun (WGS) entry which is preliminary data.</text>
</comment>
<evidence type="ECO:0000259" key="2">
    <source>
        <dbReference type="PROSITE" id="PS50024"/>
    </source>
</evidence>
<dbReference type="PROSITE" id="PS50024">
    <property type="entry name" value="SEA"/>
    <property type="match status" value="2"/>
</dbReference>
<evidence type="ECO:0000313" key="4">
    <source>
        <dbReference type="Proteomes" id="UP000752171"/>
    </source>
</evidence>
<evidence type="ECO:0000313" key="3">
    <source>
        <dbReference type="EMBL" id="KAG9259832.1"/>
    </source>
</evidence>
<dbReference type="InterPro" id="IPR000082">
    <property type="entry name" value="SEA_dom"/>
</dbReference>
<dbReference type="Proteomes" id="UP000752171">
    <property type="component" value="Unassembled WGS sequence"/>
</dbReference>
<feature type="compositionally biased region" description="Polar residues" evidence="1">
    <location>
        <begin position="198"/>
        <end position="211"/>
    </location>
</feature>
<organism evidence="3 4">
    <name type="scientific">Astyanax mexicanus</name>
    <name type="common">Blind cave fish</name>
    <name type="synonym">Astyanax fasciatus mexicanus</name>
    <dbReference type="NCBI Taxonomy" id="7994"/>
    <lineage>
        <taxon>Eukaryota</taxon>
        <taxon>Metazoa</taxon>
        <taxon>Chordata</taxon>
        <taxon>Craniata</taxon>
        <taxon>Vertebrata</taxon>
        <taxon>Euteleostomi</taxon>
        <taxon>Actinopterygii</taxon>
        <taxon>Neopterygii</taxon>
        <taxon>Teleostei</taxon>
        <taxon>Ostariophysi</taxon>
        <taxon>Characiformes</taxon>
        <taxon>Characoidei</taxon>
        <taxon>Acestrorhamphidae</taxon>
        <taxon>Acestrorhamphinae</taxon>
        <taxon>Astyanax</taxon>
    </lineage>
</organism>
<feature type="compositionally biased region" description="Low complexity" evidence="1">
    <location>
        <begin position="270"/>
        <end position="331"/>
    </location>
</feature>
<gene>
    <name evidence="3" type="ORF">AMEX_G27449</name>
</gene>
<proteinExistence type="predicted"/>
<dbReference type="Pfam" id="PF01390">
    <property type="entry name" value="SEA"/>
    <property type="match status" value="2"/>
</dbReference>